<dbReference type="EMBL" id="JACJSI010000269">
    <property type="protein sequence ID" value="MBD2535382.1"/>
    <property type="molecule type" value="Genomic_DNA"/>
</dbReference>
<comment type="caution">
    <text evidence="1">The sequence shown here is derived from an EMBL/GenBank/DDBJ whole genome shotgun (WGS) entry which is preliminary data.</text>
</comment>
<gene>
    <name evidence="1" type="ORF">H6G97_40705</name>
</gene>
<proteinExistence type="predicted"/>
<protein>
    <recommendedName>
        <fullName evidence="3">Transposase</fullName>
    </recommendedName>
</protein>
<keyword evidence="2" id="KW-1185">Reference proteome</keyword>
<accession>A0ABR8E0W8</accession>
<evidence type="ECO:0008006" key="3">
    <source>
        <dbReference type="Google" id="ProtNLM"/>
    </source>
</evidence>
<name>A0ABR8E0W8_9NOSO</name>
<evidence type="ECO:0000313" key="1">
    <source>
        <dbReference type="EMBL" id="MBD2535382.1"/>
    </source>
</evidence>
<reference evidence="1 2" key="1">
    <citation type="journal article" date="2020" name="ISME J.">
        <title>Comparative genomics reveals insights into cyanobacterial evolution and habitat adaptation.</title>
        <authorList>
            <person name="Chen M.Y."/>
            <person name="Teng W.K."/>
            <person name="Zhao L."/>
            <person name="Hu C.X."/>
            <person name="Zhou Y.K."/>
            <person name="Han B.P."/>
            <person name="Song L.R."/>
            <person name="Shu W.S."/>
        </authorList>
    </citation>
    <scope>NUCLEOTIDE SEQUENCE [LARGE SCALE GENOMIC DNA]</scope>
    <source>
        <strain evidence="1 2">FACHB-838</strain>
    </source>
</reference>
<sequence length="48" mass="5448">MVYFILIQARQYLDAFALLLDRVVSDLSQVGKVQSLDKRSLIALIIPI</sequence>
<organism evidence="1 2">
    <name type="scientific">Nostoc flagelliforme FACHB-838</name>
    <dbReference type="NCBI Taxonomy" id="2692904"/>
    <lineage>
        <taxon>Bacteria</taxon>
        <taxon>Bacillati</taxon>
        <taxon>Cyanobacteriota</taxon>
        <taxon>Cyanophyceae</taxon>
        <taxon>Nostocales</taxon>
        <taxon>Nostocaceae</taxon>
        <taxon>Nostoc</taxon>
    </lineage>
</organism>
<dbReference type="Proteomes" id="UP000623440">
    <property type="component" value="Unassembled WGS sequence"/>
</dbReference>
<evidence type="ECO:0000313" key="2">
    <source>
        <dbReference type="Proteomes" id="UP000623440"/>
    </source>
</evidence>